<protein>
    <submittedName>
        <fullName evidence="2">Uncharacterized protein</fullName>
    </submittedName>
</protein>
<accession>A0AAV2LE61</accession>
<dbReference type="EMBL" id="OZ035845">
    <property type="protein sequence ID" value="CAL1600314.1"/>
    <property type="molecule type" value="Genomic_DNA"/>
</dbReference>
<reference evidence="2 3" key="1">
    <citation type="submission" date="2024-04" db="EMBL/GenBank/DDBJ databases">
        <authorList>
            <person name="Waldvogel A.-M."/>
            <person name="Schoenle A."/>
        </authorList>
    </citation>
    <scope>NUCLEOTIDE SEQUENCE [LARGE SCALE GENOMIC DNA]</scope>
</reference>
<keyword evidence="3" id="KW-1185">Reference proteome</keyword>
<gene>
    <name evidence="2" type="ORF">KC01_LOCUS28415</name>
</gene>
<sequence length="77" mass="8510">MGAVAYAECTSKYSENSVRDVFHVTTVASVHRIHRTPIKRAASRKGGVKRVSQAPPRTDHTPPPPLRKDRAKSCVIM</sequence>
<proteinExistence type="predicted"/>
<name>A0AAV2LE61_KNICA</name>
<feature type="region of interest" description="Disordered" evidence="1">
    <location>
        <begin position="37"/>
        <end position="77"/>
    </location>
</feature>
<evidence type="ECO:0000313" key="2">
    <source>
        <dbReference type="EMBL" id="CAL1600314.1"/>
    </source>
</evidence>
<evidence type="ECO:0000256" key="1">
    <source>
        <dbReference type="SAM" id="MobiDB-lite"/>
    </source>
</evidence>
<organism evidence="2 3">
    <name type="scientific">Knipowitschia caucasica</name>
    <name type="common">Caucasian dwarf goby</name>
    <name type="synonym">Pomatoschistus caucasicus</name>
    <dbReference type="NCBI Taxonomy" id="637954"/>
    <lineage>
        <taxon>Eukaryota</taxon>
        <taxon>Metazoa</taxon>
        <taxon>Chordata</taxon>
        <taxon>Craniata</taxon>
        <taxon>Vertebrata</taxon>
        <taxon>Euteleostomi</taxon>
        <taxon>Actinopterygii</taxon>
        <taxon>Neopterygii</taxon>
        <taxon>Teleostei</taxon>
        <taxon>Neoteleostei</taxon>
        <taxon>Acanthomorphata</taxon>
        <taxon>Gobiaria</taxon>
        <taxon>Gobiiformes</taxon>
        <taxon>Gobioidei</taxon>
        <taxon>Gobiidae</taxon>
        <taxon>Gobiinae</taxon>
        <taxon>Knipowitschia</taxon>
    </lineage>
</organism>
<feature type="compositionally biased region" description="Basic residues" evidence="1">
    <location>
        <begin position="37"/>
        <end position="48"/>
    </location>
</feature>
<evidence type="ECO:0000313" key="3">
    <source>
        <dbReference type="Proteomes" id="UP001497482"/>
    </source>
</evidence>
<dbReference type="Proteomes" id="UP001497482">
    <property type="component" value="Chromosome 23"/>
</dbReference>
<feature type="compositionally biased region" description="Basic and acidic residues" evidence="1">
    <location>
        <begin position="66"/>
        <end position="77"/>
    </location>
</feature>
<dbReference type="AlphaFoldDB" id="A0AAV2LE61"/>